<accession>A0A6P7FK53</accession>
<proteinExistence type="predicted"/>
<name>A0A6P7FK53_DIAVI</name>
<keyword evidence="1" id="KW-0732">Signal</keyword>
<dbReference type="AlphaFoldDB" id="A0A6P7FK53"/>
<dbReference type="InParanoid" id="A0A6P7FK53"/>
<evidence type="ECO:0000256" key="1">
    <source>
        <dbReference type="SAM" id="SignalP"/>
    </source>
</evidence>
<dbReference type="RefSeq" id="XP_028133550.1">
    <property type="nucleotide sequence ID" value="XM_028277749.1"/>
</dbReference>
<sequence>MKVFVLFSLVALCVTLPKLFSRTVKVQSNGTIILSNSEGFQIEILKSSTDPRGVEVILKSPNTRTIVFQIGKSLRPRHTNFLSVNVAQSEYNQGDILADIFRPHEGTVSDRKYYSLLNRIQSLVEAGLINETVYDIIRNWDVQYRMQGVSDIVPDQILTNLNQYDGENLQCEKQKKREFNHKWLQNYSPLKHFQPLNEKIKEQHNSNNINQAWLKNNSPLKHYQPLSKQIKKPHELQQELLGQQQYLSQKHEHSKHFKLNTNQMDRQKLVQIPLKHFLITRKLLNEQKTFGVPEEFIDLQILEQVFDKQKRVNKKWTKIIERKQPITRHTLHQQQHINEQVEKLIEQIGYHQNLITSQVKQHIDKEPTVPQQIFDRQRLLYHQIHELMERLHYQQLFITRKVQRITELDTAFNQKLIVQQRSIYQQIQTLIQQIFLQQTHLNEKVQLLIQEGQVISEGLLDFQKMTYQYVEKFLHVLIKQLVHQQACFRHAIQFYVRQGSIIPQEMISQYFMIYDELLQVIQQGDVVPKDLIYEQELIHQQIVLSLQQINSVPQKLLTKTAPLERQIDLLVDRDGIL</sequence>
<gene>
    <name evidence="2" type="primary">LOC114328791</name>
</gene>
<organism evidence="2">
    <name type="scientific">Diabrotica virgifera virgifera</name>
    <name type="common">western corn rootworm</name>
    <dbReference type="NCBI Taxonomy" id="50390"/>
    <lineage>
        <taxon>Eukaryota</taxon>
        <taxon>Metazoa</taxon>
        <taxon>Ecdysozoa</taxon>
        <taxon>Arthropoda</taxon>
        <taxon>Hexapoda</taxon>
        <taxon>Insecta</taxon>
        <taxon>Pterygota</taxon>
        <taxon>Neoptera</taxon>
        <taxon>Endopterygota</taxon>
        <taxon>Coleoptera</taxon>
        <taxon>Polyphaga</taxon>
        <taxon>Cucujiformia</taxon>
        <taxon>Chrysomeloidea</taxon>
        <taxon>Chrysomelidae</taxon>
        <taxon>Galerucinae</taxon>
        <taxon>Diabroticina</taxon>
        <taxon>Diabroticites</taxon>
        <taxon>Diabrotica</taxon>
    </lineage>
</organism>
<feature type="signal peptide" evidence="1">
    <location>
        <begin position="1"/>
        <end position="21"/>
    </location>
</feature>
<feature type="chain" id="PRO_5028310555" evidence="1">
    <location>
        <begin position="22"/>
        <end position="577"/>
    </location>
</feature>
<evidence type="ECO:0000313" key="2">
    <source>
        <dbReference type="RefSeq" id="XP_028133550.1"/>
    </source>
</evidence>
<protein>
    <submittedName>
        <fullName evidence="2">Uncharacterized protein LOC114328791</fullName>
    </submittedName>
</protein>
<reference evidence="2" key="1">
    <citation type="submission" date="2025-08" db="UniProtKB">
        <authorList>
            <consortium name="RefSeq"/>
        </authorList>
    </citation>
    <scope>IDENTIFICATION</scope>
    <source>
        <tissue evidence="2">Whole insect</tissue>
    </source>
</reference>